<accession>A0ABU0MNI7</accession>
<dbReference type="Pfam" id="PF06945">
    <property type="entry name" value="DUF1289"/>
    <property type="match status" value="1"/>
</dbReference>
<evidence type="ECO:0000313" key="3">
    <source>
        <dbReference type="Proteomes" id="UP001244552"/>
    </source>
</evidence>
<feature type="region of interest" description="Disordered" evidence="1">
    <location>
        <begin position="91"/>
        <end position="111"/>
    </location>
</feature>
<organism evidence="2 3">
    <name type="scientific">Azospirillum picis</name>
    <dbReference type="NCBI Taxonomy" id="488438"/>
    <lineage>
        <taxon>Bacteria</taxon>
        <taxon>Pseudomonadati</taxon>
        <taxon>Pseudomonadota</taxon>
        <taxon>Alphaproteobacteria</taxon>
        <taxon>Rhodospirillales</taxon>
        <taxon>Azospirillaceae</taxon>
        <taxon>Azospirillum</taxon>
    </lineage>
</organism>
<dbReference type="PANTHER" id="PTHR35175:SF1">
    <property type="entry name" value="OXIDOREDUCTASE"/>
    <property type="match status" value="1"/>
</dbReference>
<name>A0ABU0MNI7_9PROT</name>
<dbReference type="Proteomes" id="UP001244552">
    <property type="component" value="Unassembled WGS sequence"/>
</dbReference>
<evidence type="ECO:0000313" key="2">
    <source>
        <dbReference type="EMBL" id="MDQ0534768.1"/>
    </source>
</evidence>
<proteinExistence type="predicted"/>
<comment type="caution">
    <text evidence="2">The sequence shown here is derived from an EMBL/GenBank/DDBJ whole genome shotgun (WGS) entry which is preliminary data.</text>
</comment>
<dbReference type="InterPro" id="IPR010710">
    <property type="entry name" value="DUF1289"/>
</dbReference>
<evidence type="ECO:0000256" key="1">
    <source>
        <dbReference type="SAM" id="MobiDB-lite"/>
    </source>
</evidence>
<protein>
    <submittedName>
        <fullName evidence="2">Fe-S protein YdhL (DUF1289 family)</fullName>
    </submittedName>
</protein>
<sequence>MGDNDTSNPCTGLCRFDAAGTCRGCLRSKAEAKGWKRLPDSEKAAINRRIRDRVAATAPPGTGAGKTAAKRLRKLDKKIRKLEARLAALRRERETAGAGGAAVPREEQVSG</sequence>
<gene>
    <name evidence="2" type="ORF">QO018_003645</name>
</gene>
<reference evidence="2 3" key="1">
    <citation type="submission" date="2023-07" db="EMBL/GenBank/DDBJ databases">
        <title>Genomic Encyclopedia of Type Strains, Phase IV (KMG-IV): sequencing the most valuable type-strain genomes for metagenomic binning, comparative biology and taxonomic classification.</title>
        <authorList>
            <person name="Goeker M."/>
        </authorList>
    </citation>
    <scope>NUCLEOTIDE SEQUENCE [LARGE SCALE GENOMIC DNA]</scope>
    <source>
        <strain evidence="2 3">DSM 19922</strain>
    </source>
</reference>
<dbReference type="EMBL" id="JAUSVU010000013">
    <property type="protein sequence ID" value="MDQ0534768.1"/>
    <property type="molecule type" value="Genomic_DNA"/>
</dbReference>
<keyword evidence="3" id="KW-1185">Reference proteome</keyword>
<dbReference type="RefSeq" id="WP_209983897.1">
    <property type="nucleotide sequence ID" value="NZ_JAGINO010000012.1"/>
</dbReference>
<dbReference type="PANTHER" id="PTHR35175">
    <property type="entry name" value="DUF1289 DOMAIN-CONTAINING PROTEIN"/>
    <property type="match status" value="1"/>
</dbReference>